<name>A0A1E3KXF3_9BACL</name>
<accession>A0A1E3KXF3</accession>
<proteinExistence type="predicted"/>
<evidence type="ECO:0000313" key="2">
    <source>
        <dbReference type="EMBL" id="ODP26228.1"/>
    </source>
</evidence>
<reference evidence="2 3" key="1">
    <citation type="submission" date="2016-08" db="EMBL/GenBank/DDBJ databases">
        <title>Genome sequencing of Paenibacillus sp. TI45-13ar, isolated from Korean traditional nuruk.</title>
        <authorList>
            <person name="Kim S.-J."/>
        </authorList>
    </citation>
    <scope>NUCLEOTIDE SEQUENCE [LARGE SCALE GENOMIC DNA]</scope>
    <source>
        <strain evidence="2 3">TI45-13ar</strain>
    </source>
</reference>
<dbReference type="RefSeq" id="WP_069329400.1">
    <property type="nucleotide sequence ID" value="NZ_MDER01000086.1"/>
</dbReference>
<dbReference type="Proteomes" id="UP000094578">
    <property type="component" value="Unassembled WGS sequence"/>
</dbReference>
<feature type="signal peptide" evidence="1">
    <location>
        <begin position="1"/>
        <end position="20"/>
    </location>
</feature>
<keyword evidence="3" id="KW-1185">Reference proteome</keyword>
<gene>
    <name evidence="2" type="ORF">PTI45_04068</name>
</gene>
<keyword evidence="1" id="KW-0732">Signal</keyword>
<evidence type="ECO:0000313" key="3">
    <source>
        <dbReference type="Proteomes" id="UP000094578"/>
    </source>
</evidence>
<comment type="caution">
    <text evidence="2">The sequence shown here is derived from an EMBL/GenBank/DDBJ whole genome shotgun (WGS) entry which is preliminary data.</text>
</comment>
<dbReference type="AlphaFoldDB" id="A0A1E3KXF3"/>
<organism evidence="2 3">
    <name type="scientific">Paenibacillus nuruki</name>
    <dbReference type="NCBI Taxonomy" id="1886670"/>
    <lineage>
        <taxon>Bacteria</taxon>
        <taxon>Bacillati</taxon>
        <taxon>Bacillota</taxon>
        <taxon>Bacilli</taxon>
        <taxon>Bacillales</taxon>
        <taxon>Paenibacillaceae</taxon>
        <taxon>Paenibacillus</taxon>
    </lineage>
</organism>
<feature type="chain" id="PRO_5009131077" evidence="1">
    <location>
        <begin position="21"/>
        <end position="361"/>
    </location>
</feature>
<evidence type="ECO:0000256" key="1">
    <source>
        <dbReference type="SAM" id="SignalP"/>
    </source>
</evidence>
<dbReference type="EMBL" id="MDER01000086">
    <property type="protein sequence ID" value="ODP26228.1"/>
    <property type="molecule type" value="Genomic_DNA"/>
</dbReference>
<sequence length="361" mass="41150">MKKWILTIVLLLLLPVQAFAANSTDDHLSFPEDFHIDTQIVNLPHDQAVLVDMAKYHIEMVDLNTSKSLWKQSYDRIFSYDVLIGSNKMVLLVDHKSSLQKITLSTAKATMGKVLSTTTLPQTLYQSVAGNGSQLDWSAPTATTKEQIVVQSTKQLSVYQAPWKKAVLSTTPSIQQTFNYENATPYQVNTQSHYVVAQYNGSSLMQSQNVFYIWDTAHPTAKGKTITTPWNIDADFQLQNNELILYTTNIKGNPLGANTDKPFPVYARYHLATAQPTYEMMRTLADRDAEWTTDYNNNQVFLVDDSEQKNYLYDRNGKEIWQMSKTSDNTVSKFIKYENGLLYMIVENLDHQFSIVKQPLL</sequence>
<protein>
    <submittedName>
        <fullName evidence="2">Uncharacterized protein</fullName>
    </submittedName>
</protein>